<dbReference type="GeneID" id="80535672"/>
<evidence type="ECO:0000256" key="1">
    <source>
        <dbReference type="SAM" id="MobiDB-lite"/>
    </source>
</evidence>
<accession>A0A3G3E800</accession>
<dbReference type="KEGG" id="vg:80535672"/>
<evidence type="ECO:0000313" key="2">
    <source>
        <dbReference type="EMBL" id="AYP97918.1"/>
    </source>
</evidence>
<keyword evidence="3" id="KW-1185">Reference proteome</keyword>
<reference evidence="3" key="1">
    <citation type="submission" date="2018-02" db="EMBL/GenBank/DDBJ databases">
        <title>A New Nudivirus from Drosophila melanogaster.</title>
        <authorList>
            <consortium name="DrosEU"/>
            <person name="Obbard D.J."/>
            <person name="Staubach F."/>
            <person name="Betancourt A."/>
        </authorList>
    </citation>
    <scope>NUCLEOTIDE SEQUENCE [LARGE SCALE GENOMIC DNA]</scope>
</reference>
<dbReference type="EMBL" id="MG969167">
    <property type="protein sequence ID" value="AYP97918.1"/>
    <property type="molecule type" value="Genomic_DNA"/>
</dbReference>
<dbReference type="RefSeq" id="YP_010797694.1">
    <property type="nucleotide sequence ID" value="NC_076232.1"/>
</dbReference>
<sequence>MGIKNGAPEIIPFLKNGVYNRNASSYKVMVDGELMRYKGMIATNLTKHDVEHAIAVTSYDYLSNSIQDISRSIGRIPEEIIVYMDGSRVANKETNRADFRFDAQLIRTIFTSICAEHNYKVIELPHGESELQMYLQRDRTSPLNVFLTNDSDMISICYGHKPSSKTSQFTLMDEKEHYVRRNELKAKKITDNNIEYINSNDIVDSCVWVNCTRGEMTLIGFDFVDGRFLYSQESFRVFISLCGTDFTPSLLTTSMVNGILTAKNCDKHYINSLTDINQISACFQMLGIRSGGTIKRYAPTTKDCNKTFTMQPGNSPNSYNPNEIVQAINMYRDYISFGTMPNVIIPRPNMSIICRHYLYAMRGQDSNFVKKNLLTWATNTSLKDAVENLIKYHGTYNELKNENTLTSDGKITKTPSKRKSNCNSNDLISPEKIPKFEIRMENSEFKIVSAD</sequence>
<organism evidence="2 3">
    <name type="scientific">Mauternbach virus</name>
    <dbReference type="NCBI Taxonomy" id="2486603"/>
    <lineage>
        <taxon>Viruses</taxon>
        <taxon>Viruses incertae sedis</taxon>
        <taxon>Naldaviricetes</taxon>
        <taxon>Lefavirales</taxon>
        <taxon>Nudiviridae</taxon>
        <taxon>Alphanudivirus</taxon>
        <taxon>Alphanudivirus quartudromelanogasteris</taxon>
    </lineage>
</organism>
<dbReference type="Proteomes" id="UP000679071">
    <property type="component" value="Segment"/>
</dbReference>
<name>A0A3G3E800_9VIRU</name>
<feature type="region of interest" description="Disordered" evidence="1">
    <location>
        <begin position="406"/>
        <end position="425"/>
    </location>
</feature>
<proteinExistence type="predicted"/>
<evidence type="ECO:0000313" key="3">
    <source>
        <dbReference type="Proteomes" id="UP000679071"/>
    </source>
</evidence>
<protein>
    <submittedName>
        <fullName evidence="2">PolH/gran</fullName>
    </submittedName>
</protein>